<accession>A0A157R9V8</accession>
<dbReference type="EMBL" id="FKBS01000029">
    <property type="protein sequence ID" value="SAI54800.1"/>
    <property type="molecule type" value="Genomic_DNA"/>
</dbReference>
<dbReference type="Proteomes" id="UP000077037">
    <property type="component" value="Unassembled WGS sequence"/>
</dbReference>
<proteinExistence type="predicted"/>
<reference evidence="2 3" key="1">
    <citation type="submission" date="2016-03" db="EMBL/GenBank/DDBJ databases">
        <authorList>
            <consortium name="Pathogen Informatics"/>
        </authorList>
    </citation>
    <scope>NUCLEOTIDE SEQUENCE [LARGE SCALE GENOMIC DNA]</scope>
    <source>
        <strain evidence="2 3">NCTC13364</strain>
    </source>
</reference>
<protein>
    <submittedName>
        <fullName evidence="2">Protein of uncharacterized function (DUF1629)</fullName>
    </submittedName>
</protein>
<gene>
    <name evidence="2" type="ORF">SAMEA1982600_04542</name>
</gene>
<evidence type="ECO:0000313" key="2">
    <source>
        <dbReference type="EMBL" id="SAI54800.1"/>
    </source>
</evidence>
<evidence type="ECO:0000313" key="3">
    <source>
        <dbReference type="Proteomes" id="UP000077037"/>
    </source>
</evidence>
<organism evidence="2 3">
    <name type="scientific">Bordetella ansorpii</name>
    <dbReference type="NCBI Taxonomy" id="288768"/>
    <lineage>
        <taxon>Bacteria</taxon>
        <taxon>Pseudomonadati</taxon>
        <taxon>Pseudomonadota</taxon>
        <taxon>Betaproteobacteria</taxon>
        <taxon>Burkholderiales</taxon>
        <taxon>Alcaligenaceae</taxon>
        <taxon>Bordetella</taxon>
    </lineage>
</organism>
<sequence length="199" mass="22965">MNQDSNQTRDYFVLIQELTGLSATPGRIWLNEKEILAGTRLGPGPFRNLSFRENPKFAFDRTKRRGALWDAYAVGMFGWLVSDRLKTLLEQSGFGMLAFQQVDVDYTNFDAPGPDYWLCDFIEYLDCVDEEKSDIEYQDDAPFKNYLDLRRTVMKQDVVGQRHAFRLKHATQKVIVDDVFVAAMHAGKVTGFDFQKLNQ</sequence>
<dbReference type="RefSeq" id="WP_066419615.1">
    <property type="nucleotide sequence ID" value="NZ_FKBS01000029.1"/>
</dbReference>
<dbReference type="Pfam" id="PF07791">
    <property type="entry name" value="Imm11"/>
    <property type="match status" value="1"/>
</dbReference>
<dbReference type="InterPro" id="IPR012433">
    <property type="entry name" value="Imm11"/>
</dbReference>
<evidence type="ECO:0000259" key="1">
    <source>
        <dbReference type="Pfam" id="PF07791"/>
    </source>
</evidence>
<dbReference type="AlphaFoldDB" id="A0A157R9V8"/>
<name>A0A157R9V8_9BORD</name>
<feature type="domain" description="Immunity MXAN-0049 protein" evidence="1">
    <location>
        <begin position="15"/>
        <end position="197"/>
    </location>
</feature>